<keyword evidence="2" id="KW-1185">Reference proteome</keyword>
<dbReference type="AlphaFoldDB" id="A0A3N7ESB6"/>
<reference evidence="1 2" key="1">
    <citation type="journal article" date="2006" name="Science">
        <title>The genome of black cottonwood, Populus trichocarpa (Torr. &amp; Gray).</title>
        <authorList>
            <person name="Tuskan G.A."/>
            <person name="Difazio S."/>
            <person name="Jansson S."/>
            <person name="Bohlmann J."/>
            <person name="Grigoriev I."/>
            <person name="Hellsten U."/>
            <person name="Putnam N."/>
            <person name="Ralph S."/>
            <person name="Rombauts S."/>
            <person name="Salamov A."/>
            <person name="Schein J."/>
            <person name="Sterck L."/>
            <person name="Aerts A."/>
            <person name="Bhalerao R.R."/>
            <person name="Bhalerao R.P."/>
            <person name="Blaudez D."/>
            <person name="Boerjan W."/>
            <person name="Brun A."/>
            <person name="Brunner A."/>
            <person name="Busov V."/>
            <person name="Campbell M."/>
            <person name="Carlson J."/>
            <person name="Chalot M."/>
            <person name="Chapman J."/>
            <person name="Chen G.L."/>
            <person name="Cooper D."/>
            <person name="Coutinho P.M."/>
            <person name="Couturier J."/>
            <person name="Covert S."/>
            <person name="Cronk Q."/>
            <person name="Cunningham R."/>
            <person name="Davis J."/>
            <person name="Degroeve S."/>
            <person name="Dejardin A."/>
            <person name="Depamphilis C."/>
            <person name="Detter J."/>
            <person name="Dirks B."/>
            <person name="Dubchak I."/>
            <person name="Duplessis S."/>
            <person name="Ehlting J."/>
            <person name="Ellis B."/>
            <person name="Gendler K."/>
            <person name="Goodstein D."/>
            <person name="Gribskov M."/>
            <person name="Grimwood J."/>
            <person name="Groover A."/>
            <person name="Gunter L."/>
            <person name="Hamberger B."/>
            <person name="Heinze B."/>
            <person name="Helariutta Y."/>
            <person name="Henrissat B."/>
            <person name="Holligan D."/>
            <person name="Holt R."/>
            <person name="Huang W."/>
            <person name="Islam-Faridi N."/>
            <person name="Jones S."/>
            <person name="Jones-Rhoades M."/>
            <person name="Jorgensen R."/>
            <person name="Joshi C."/>
            <person name="Kangasjarvi J."/>
            <person name="Karlsson J."/>
            <person name="Kelleher C."/>
            <person name="Kirkpatrick R."/>
            <person name="Kirst M."/>
            <person name="Kohler A."/>
            <person name="Kalluri U."/>
            <person name="Larimer F."/>
            <person name="Leebens-Mack J."/>
            <person name="Leple J.C."/>
            <person name="Locascio P."/>
            <person name="Lou Y."/>
            <person name="Lucas S."/>
            <person name="Martin F."/>
            <person name="Montanini B."/>
            <person name="Napoli C."/>
            <person name="Nelson D.R."/>
            <person name="Nelson C."/>
            <person name="Nieminen K."/>
            <person name="Nilsson O."/>
            <person name="Pereda V."/>
            <person name="Peter G."/>
            <person name="Philippe R."/>
            <person name="Pilate G."/>
            <person name="Poliakov A."/>
            <person name="Razumovskaya J."/>
            <person name="Richardson P."/>
            <person name="Rinaldi C."/>
            <person name="Ritland K."/>
            <person name="Rouze P."/>
            <person name="Ryaboy D."/>
            <person name="Schmutz J."/>
            <person name="Schrader J."/>
            <person name="Segerman B."/>
            <person name="Shin H."/>
            <person name="Siddiqui A."/>
            <person name="Sterky F."/>
            <person name="Terry A."/>
            <person name="Tsai C.J."/>
            <person name="Uberbacher E."/>
            <person name="Unneberg P."/>
            <person name="Vahala J."/>
            <person name="Wall K."/>
            <person name="Wessler S."/>
            <person name="Yang G."/>
            <person name="Yin T."/>
            <person name="Douglas C."/>
            <person name="Marra M."/>
            <person name="Sandberg G."/>
            <person name="Van de Peer Y."/>
            <person name="Rokhsar D."/>
        </authorList>
    </citation>
    <scope>NUCLEOTIDE SEQUENCE [LARGE SCALE GENOMIC DNA]</scope>
    <source>
        <strain evidence="2">cv. Nisqually</strain>
        <strain evidence="1">Nisqually-1</strain>
    </source>
</reference>
<evidence type="ECO:0000313" key="1">
    <source>
        <dbReference type="EMBL" id="RQO89096.1"/>
    </source>
</evidence>
<dbReference type="EMBL" id="CM009293">
    <property type="protein sequence ID" value="RQO89097.1"/>
    <property type="molecule type" value="Genomic_DNA"/>
</dbReference>
<evidence type="ECO:0000313" key="2">
    <source>
        <dbReference type="Proteomes" id="UP000006729"/>
    </source>
</evidence>
<protein>
    <submittedName>
        <fullName evidence="1">Uncharacterized protein</fullName>
    </submittedName>
</protein>
<proteinExistence type="predicted"/>
<reference evidence="1" key="2">
    <citation type="submission" date="2017-07" db="EMBL/GenBank/DDBJ databases">
        <title>WGS assembly of Populus trichocarpa.</title>
        <authorList>
            <person name="Tuskan G."/>
            <person name="Difazio S."/>
            <person name="Jansson S."/>
            <person name="Bohlmann J."/>
            <person name="Grigoriev I."/>
            <person name="Hellsten U."/>
            <person name="Putnam N."/>
            <person name="Ralph S."/>
            <person name="Rombauts S."/>
            <person name="Salamov A."/>
            <person name="Schein J."/>
            <person name="Sterck L."/>
            <person name="Aerts A."/>
            <person name="Bhalerao R."/>
            <person name="Bhalerao R."/>
            <person name="Blaudez D."/>
            <person name="Boerjan W."/>
            <person name="Brun A."/>
            <person name="Brunner A."/>
            <person name="Busov V."/>
            <person name="Campbell M."/>
            <person name="Carlson J."/>
            <person name="Chalot M."/>
            <person name="Chapman J."/>
            <person name="Chen G."/>
            <person name="Cooper D."/>
            <person name="Coutinho P."/>
            <person name="Couturier J."/>
            <person name="Covert S."/>
            <person name="Cronk Q."/>
            <person name="Cunningham R."/>
            <person name="Davis J."/>
            <person name="Degroeve S."/>
            <person name="Dejardin A."/>
            <person name="Depamphilis C."/>
            <person name="Detter J."/>
            <person name="Dirks B."/>
            <person name="Dubchak I."/>
            <person name="Duplessis S."/>
            <person name="Ehlting J."/>
            <person name="Ellis B."/>
            <person name="Gendler K."/>
            <person name="Goodstein D."/>
            <person name="Gribskov M."/>
            <person name="Grimwood J."/>
            <person name="Groover A."/>
            <person name="Gunter L."/>
            <person name="Hamberger B."/>
            <person name="Heinze B."/>
            <person name="Helariutta Y."/>
            <person name="Henrissat B."/>
            <person name="Holligan D."/>
            <person name="Holt R."/>
            <person name="Huang W."/>
            <person name="Islam-Faridi N."/>
            <person name="Jones S."/>
            <person name="Jones-Rhoades M."/>
            <person name="Jorgensen R."/>
            <person name="Joshi C."/>
            <person name="Kangasjarvi J."/>
            <person name="Karlsson J."/>
            <person name="Kelleher C."/>
            <person name="Kirkpatrick R."/>
            <person name="Kirst M."/>
            <person name="Kohler A."/>
            <person name="Kalluri U."/>
            <person name="Larimer F."/>
            <person name="Leebens-Mack J."/>
            <person name="Leple J."/>
            <person name="Locascio P."/>
            <person name="Lou Y."/>
            <person name="Lucas S."/>
            <person name="Martin F."/>
            <person name="Montanini B."/>
            <person name="Napoli C."/>
            <person name="Nelson D."/>
            <person name="Nelson C."/>
            <person name="Nieminen K."/>
            <person name="Nilsson O."/>
            <person name="Pereda V."/>
            <person name="Peter G."/>
            <person name="Philippe R."/>
            <person name="Pilate G."/>
            <person name="Poliakov A."/>
            <person name="Razumovskaya J."/>
            <person name="Richardson P."/>
            <person name="Rinaldi C."/>
            <person name="Ritland K."/>
            <person name="Rouze P."/>
            <person name="Ryaboy D."/>
            <person name="Schmutz J."/>
            <person name="Schrader J."/>
            <person name="Segerman B."/>
            <person name="Shin H."/>
            <person name="Siddiqui A."/>
            <person name="Sterky F."/>
            <person name="Terry A."/>
            <person name="Tsai C."/>
            <person name="Uberbacher E."/>
            <person name="Unneberg P."/>
            <person name="Vahala J."/>
            <person name="Wall K."/>
            <person name="Wessler S."/>
            <person name="Yang G."/>
            <person name="Yin T."/>
            <person name="Douglas C."/>
            <person name="Marra M."/>
            <person name="Sandberg G."/>
            <person name="Van De Peer Y."/>
            <person name="Rokhsar D."/>
        </authorList>
    </citation>
    <scope>NUCLEOTIDE SEQUENCE</scope>
    <source>
        <strain evidence="1">Nisqually-1</strain>
    </source>
</reference>
<name>A0A3N7ESB6_POPTR</name>
<sequence>MEGISLIKEPGKGNLITEAAIHLQFWNFRRERDREREEKKEIIWKDLVKHLLQGVALQAGLDVLQRLAVDDMIGLKKRRSDFNGMAFFQPLDEIDLAVHRICIKY</sequence>
<dbReference type="EMBL" id="CM009293">
    <property type="protein sequence ID" value="RQO89096.1"/>
    <property type="molecule type" value="Genomic_DNA"/>
</dbReference>
<gene>
    <name evidence="1" type="ORF">POPTR_004G084850</name>
</gene>
<organism evidence="1 2">
    <name type="scientific">Populus trichocarpa</name>
    <name type="common">Western balsam poplar</name>
    <name type="synonym">Populus balsamifera subsp. trichocarpa</name>
    <dbReference type="NCBI Taxonomy" id="3694"/>
    <lineage>
        <taxon>Eukaryota</taxon>
        <taxon>Viridiplantae</taxon>
        <taxon>Streptophyta</taxon>
        <taxon>Embryophyta</taxon>
        <taxon>Tracheophyta</taxon>
        <taxon>Spermatophyta</taxon>
        <taxon>Magnoliopsida</taxon>
        <taxon>eudicotyledons</taxon>
        <taxon>Gunneridae</taxon>
        <taxon>Pentapetalae</taxon>
        <taxon>rosids</taxon>
        <taxon>fabids</taxon>
        <taxon>Malpighiales</taxon>
        <taxon>Salicaceae</taxon>
        <taxon>Saliceae</taxon>
        <taxon>Populus</taxon>
    </lineage>
</organism>
<dbReference type="InParanoid" id="A0A3N7ESB6"/>
<accession>A0A3N7ESB6</accession>
<dbReference type="Proteomes" id="UP000006729">
    <property type="component" value="Chromosome 4"/>
</dbReference>